<dbReference type="KEGG" id="ccas:EIB73_07230"/>
<dbReference type="NCBIfam" id="TIGR03071">
    <property type="entry name" value="couple_hipA"/>
    <property type="match status" value="1"/>
</dbReference>
<gene>
    <name evidence="2" type="ORF">EIB73_07230</name>
</gene>
<protein>
    <recommendedName>
        <fullName evidence="1">HipA N-terminal subdomain 1 domain-containing protein</fullName>
    </recommendedName>
</protein>
<proteinExistence type="predicted"/>
<sequence>MQKLPNQEITFSMPVSEKIYKEKRIFPFFEGLIPEGWLLEIAAES</sequence>
<dbReference type="Pfam" id="PF13657">
    <property type="entry name" value="Couple_hipA"/>
    <property type="match status" value="1"/>
</dbReference>
<dbReference type="Proteomes" id="UP000270185">
    <property type="component" value="Chromosome"/>
</dbReference>
<dbReference type="InterPro" id="IPR017508">
    <property type="entry name" value="HipA_N1"/>
</dbReference>
<evidence type="ECO:0000313" key="2">
    <source>
        <dbReference type="EMBL" id="AZI34446.1"/>
    </source>
</evidence>
<keyword evidence="3" id="KW-1185">Reference proteome</keyword>
<dbReference type="OrthoDB" id="196808at2"/>
<evidence type="ECO:0000259" key="1">
    <source>
        <dbReference type="Pfam" id="PF13657"/>
    </source>
</evidence>
<organism evidence="2 3">
    <name type="scientific">Kaistella carnis</name>
    <dbReference type="NCBI Taxonomy" id="1241979"/>
    <lineage>
        <taxon>Bacteria</taxon>
        <taxon>Pseudomonadati</taxon>
        <taxon>Bacteroidota</taxon>
        <taxon>Flavobacteriia</taxon>
        <taxon>Flavobacteriales</taxon>
        <taxon>Weeksellaceae</taxon>
        <taxon>Chryseobacterium group</taxon>
        <taxon>Kaistella</taxon>
    </lineage>
</organism>
<dbReference type="AlphaFoldDB" id="A0A3G8Y1K5"/>
<feature type="domain" description="HipA N-terminal subdomain 1" evidence="1">
    <location>
        <begin position="6"/>
        <end position="44"/>
    </location>
</feature>
<evidence type="ECO:0000313" key="3">
    <source>
        <dbReference type="Proteomes" id="UP000270185"/>
    </source>
</evidence>
<reference evidence="3" key="1">
    <citation type="submission" date="2018-11" db="EMBL/GenBank/DDBJ databases">
        <title>Proposal to divide the Flavobacteriaceae and reorganize its genera based on Amino Acid Identity values calculated from whole genome sequences.</title>
        <authorList>
            <person name="Nicholson A.C."/>
            <person name="Gulvik C.A."/>
            <person name="Whitney A.M."/>
            <person name="Humrighouse B.W."/>
            <person name="Bell M."/>
            <person name="Holmes B."/>
            <person name="Steigerwalt A.G."/>
            <person name="Villarma A."/>
            <person name="Sheth M."/>
            <person name="Batra D."/>
            <person name="Pryor J."/>
            <person name="Bernardet J.-F."/>
            <person name="Hugo C."/>
            <person name="Kampfer P."/>
            <person name="Newman J.D."/>
            <person name="McQuiston J.R."/>
        </authorList>
    </citation>
    <scope>NUCLEOTIDE SEQUENCE [LARGE SCALE GENOMIC DNA]</scope>
    <source>
        <strain evidence="3">G0081</strain>
    </source>
</reference>
<dbReference type="EMBL" id="CP034159">
    <property type="protein sequence ID" value="AZI34446.1"/>
    <property type="molecule type" value="Genomic_DNA"/>
</dbReference>
<name>A0A3G8Y1K5_9FLAO</name>
<accession>A0A3G8Y1K5</accession>